<dbReference type="EC" id="2.7.13.3" evidence="2"/>
<dbReference type="Pfam" id="PF02518">
    <property type="entry name" value="HATPase_c"/>
    <property type="match status" value="1"/>
</dbReference>
<dbReference type="PANTHER" id="PTHR42878:SF14">
    <property type="entry name" value="OSMOLARITY TWO-COMPONENT SYSTEM PROTEIN SSK1"/>
    <property type="match status" value="1"/>
</dbReference>
<reference evidence="7 8" key="1">
    <citation type="journal article" date="2019" name="Int. J. Syst. Evol. Microbiol.">
        <title>The Global Catalogue of Microorganisms (GCM) 10K type strain sequencing project: providing services to taxonomists for standard genome sequencing and annotation.</title>
        <authorList>
            <consortium name="The Broad Institute Genomics Platform"/>
            <consortium name="The Broad Institute Genome Sequencing Center for Infectious Disease"/>
            <person name="Wu L."/>
            <person name="Ma J."/>
        </authorList>
    </citation>
    <scope>NUCLEOTIDE SEQUENCE [LARGE SCALE GENOMIC DNA]</scope>
    <source>
        <strain evidence="7 8">CGMCC 1.10594</strain>
    </source>
</reference>
<dbReference type="SUPFAM" id="SSF55785">
    <property type="entry name" value="PYP-like sensor domain (PAS domain)"/>
    <property type="match status" value="1"/>
</dbReference>
<dbReference type="InterPro" id="IPR013767">
    <property type="entry name" value="PAS_fold"/>
</dbReference>
<evidence type="ECO:0000313" key="8">
    <source>
        <dbReference type="Proteomes" id="UP001597075"/>
    </source>
</evidence>
<sequence>MTCRTETRLRAAYDDLHVGIALYDPVTGAILDANERLESIFGVTTETLRELSVETYTANTHSFSASVFRDRLRASTEGETQTFVWRVKRGDGELVWVRVHCSPRPAGDRMLVRAEVRDITDSYHTQRREELFWRLLRHNLRNGANVLTGHGERIATAAETERVRASAEVVRETASDLGRMAESVTEIEQAMGGAEGGRRRRVADAIREVADDLAADHPDATVEITERERMWTNVDDAFVHAVAHALENAVCHAEGSAPVVAVTVGPSPNTGRVEIQIADDNPPIPAAELHALNDRTETTTTSHGSGVGLFVMKWCIESLGGELAIESGDRRGNTVRFYLPPKTPPA</sequence>
<dbReference type="SUPFAM" id="SSF55874">
    <property type="entry name" value="ATPase domain of HSP90 chaperone/DNA topoisomerase II/histidine kinase"/>
    <property type="match status" value="1"/>
</dbReference>
<organism evidence="7 8">
    <name type="scientific">Haloplanus ruber</name>
    <dbReference type="NCBI Taxonomy" id="869892"/>
    <lineage>
        <taxon>Archaea</taxon>
        <taxon>Methanobacteriati</taxon>
        <taxon>Methanobacteriota</taxon>
        <taxon>Stenosarchaea group</taxon>
        <taxon>Halobacteria</taxon>
        <taxon>Halobacteriales</taxon>
        <taxon>Haloferacaceae</taxon>
        <taxon>Haloplanus</taxon>
    </lineage>
</organism>
<protein>
    <recommendedName>
        <fullName evidence="2">histidine kinase</fullName>
        <ecNumber evidence="2">2.7.13.3</ecNumber>
    </recommendedName>
</protein>
<evidence type="ECO:0000313" key="7">
    <source>
        <dbReference type="EMBL" id="MFD1633711.1"/>
    </source>
</evidence>
<dbReference type="InterPro" id="IPR036890">
    <property type="entry name" value="HATPase_C_sf"/>
</dbReference>
<dbReference type="GO" id="GO:0016020">
    <property type="term" value="C:membrane"/>
    <property type="evidence" value="ECO:0007669"/>
    <property type="project" value="UniProtKB-SubCell"/>
</dbReference>
<evidence type="ECO:0000256" key="4">
    <source>
        <dbReference type="ARBA" id="ARBA00022777"/>
    </source>
</evidence>
<dbReference type="InterPro" id="IPR003594">
    <property type="entry name" value="HATPase_dom"/>
</dbReference>
<evidence type="ECO:0000256" key="2">
    <source>
        <dbReference type="ARBA" id="ARBA00012438"/>
    </source>
</evidence>
<feature type="domain" description="Histidine kinase" evidence="6">
    <location>
        <begin position="135"/>
        <end position="343"/>
    </location>
</feature>
<dbReference type="InterPro" id="IPR005467">
    <property type="entry name" value="His_kinase_dom"/>
</dbReference>
<keyword evidence="8" id="KW-1185">Reference proteome</keyword>
<dbReference type="NCBIfam" id="TIGR00229">
    <property type="entry name" value="sensory_box"/>
    <property type="match status" value="1"/>
</dbReference>
<dbReference type="Proteomes" id="UP001597075">
    <property type="component" value="Unassembled WGS sequence"/>
</dbReference>
<dbReference type="InterPro" id="IPR035965">
    <property type="entry name" value="PAS-like_dom_sf"/>
</dbReference>
<dbReference type="InterPro" id="IPR000014">
    <property type="entry name" value="PAS"/>
</dbReference>
<dbReference type="InterPro" id="IPR050351">
    <property type="entry name" value="BphY/WalK/GraS-like"/>
</dbReference>
<evidence type="ECO:0000256" key="3">
    <source>
        <dbReference type="ARBA" id="ARBA00022679"/>
    </source>
</evidence>
<keyword evidence="4" id="KW-0418">Kinase</keyword>
<dbReference type="Gene3D" id="3.30.450.20">
    <property type="entry name" value="PAS domain"/>
    <property type="match status" value="1"/>
</dbReference>
<dbReference type="CDD" id="cd00130">
    <property type="entry name" value="PAS"/>
    <property type="match status" value="1"/>
</dbReference>
<dbReference type="Gene3D" id="3.30.565.10">
    <property type="entry name" value="Histidine kinase-like ATPase, C-terminal domain"/>
    <property type="match status" value="1"/>
</dbReference>
<dbReference type="PANTHER" id="PTHR42878">
    <property type="entry name" value="TWO-COMPONENT HISTIDINE KINASE"/>
    <property type="match status" value="1"/>
</dbReference>
<evidence type="ECO:0000259" key="6">
    <source>
        <dbReference type="PROSITE" id="PS50109"/>
    </source>
</evidence>
<comment type="caution">
    <text evidence="7">The sequence shown here is derived from an EMBL/GenBank/DDBJ whole genome shotgun (WGS) entry which is preliminary data.</text>
</comment>
<accession>A0ABD6D0B6</accession>
<proteinExistence type="predicted"/>
<dbReference type="InterPro" id="IPR001610">
    <property type="entry name" value="PAC"/>
</dbReference>
<keyword evidence="3" id="KW-0808">Transferase</keyword>
<dbReference type="SMART" id="SM00387">
    <property type="entry name" value="HATPase_c"/>
    <property type="match status" value="1"/>
</dbReference>
<dbReference type="AlphaFoldDB" id="A0ABD6D0B6"/>
<dbReference type="RefSeq" id="WP_256403985.1">
    <property type="nucleotide sequence ID" value="NZ_CP187151.1"/>
</dbReference>
<dbReference type="SMART" id="SM00086">
    <property type="entry name" value="PAC"/>
    <property type="match status" value="1"/>
</dbReference>
<dbReference type="EMBL" id="JBHUDL010000010">
    <property type="protein sequence ID" value="MFD1633711.1"/>
    <property type="molecule type" value="Genomic_DNA"/>
</dbReference>
<dbReference type="Pfam" id="PF00989">
    <property type="entry name" value="PAS"/>
    <property type="match status" value="1"/>
</dbReference>
<name>A0ABD6D0B6_9EURY</name>
<dbReference type="GO" id="GO:0004673">
    <property type="term" value="F:protein histidine kinase activity"/>
    <property type="evidence" value="ECO:0007669"/>
    <property type="project" value="UniProtKB-EC"/>
</dbReference>
<dbReference type="PROSITE" id="PS50109">
    <property type="entry name" value="HIS_KIN"/>
    <property type="match status" value="1"/>
</dbReference>
<evidence type="ECO:0000256" key="1">
    <source>
        <dbReference type="ARBA" id="ARBA00000085"/>
    </source>
</evidence>
<evidence type="ECO:0000256" key="5">
    <source>
        <dbReference type="ARBA" id="ARBA00023136"/>
    </source>
</evidence>
<gene>
    <name evidence="7" type="ORF">ACFSBJ_08195</name>
</gene>
<dbReference type="InterPro" id="IPR004358">
    <property type="entry name" value="Sig_transdc_His_kin-like_C"/>
</dbReference>
<keyword evidence="5" id="KW-0472">Membrane</keyword>
<comment type="catalytic activity">
    <reaction evidence="1">
        <text>ATP + protein L-histidine = ADP + protein N-phospho-L-histidine.</text>
        <dbReference type="EC" id="2.7.13.3"/>
    </reaction>
</comment>
<dbReference type="PRINTS" id="PR00344">
    <property type="entry name" value="BCTRLSENSOR"/>
</dbReference>